<dbReference type="Proteomes" id="UP000001169">
    <property type="component" value="Chromosome I"/>
</dbReference>
<dbReference type="SUPFAM" id="SSF63380">
    <property type="entry name" value="Riboflavin synthase domain-like"/>
    <property type="match status" value="1"/>
</dbReference>
<dbReference type="EMBL" id="AY596297">
    <property type="protein sequence ID" value="AAV45710.1"/>
    <property type="molecule type" value="Genomic_DNA"/>
</dbReference>
<dbReference type="STRING" id="272569.rrnAC0717"/>
<gene>
    <name evidence="2" type="ordered locus">rrnAC0717</name>
</gene>
<evidence type="ECO:0000313" key="3">
    <source>
        <dbReference type="Proteomes" id="UP000001169"/>
    </source>
</evidence>
<evidence type="ECO:0000313" key="2">
    <source>
        <dbReference type="EMBL" id="AAV45710.1"/>
    </source>
</evidence>
<dbReference type="Pfam" id="PF00970">
    <property type="entry name" value="FAD_binding_6"/>
    <property type="match status" value="1"/>
</dbReference>
<dbReference type="AlphaFoldDB" id="Q5V442"/>
<dbReference type="InterPro" id="IPR008333">
    <property type="entry name" value="Cbr1-like_FAD-bd_dom"/>
</dbReference>
<dbReference type="PANTHER" id="PTHR47354:SF5">
    <property type="entry name" value="PROTEIN RFBI"/>
    <property type="match status" value="1"/>
</dbReference>
<dbReference type="PATRIC" id="fig|272569.17.peg.1460"/>
<dbReference type="EnsemblBacteria" id="AAV45710">
    <property type="protein sequence ID" value="AAV45710"/>
    <property type="gene ID" value="rrnAC0717"/>
</dbReference>
<dbReference type="CDD" id="cd00322">
    <property type="entry name" value="FNR_like"/>
    <property type="match status" value="1"/>
</dbReference>
<accession>Q5V442</accession>
<dbReference type="Gene3D" id="2.40.30.10">
    <property type="entry name" value="Translation factors"/>
    <property type="match status" value="1"/>
</dbReference>
<dbReference type="InterPro" id="IPR039261">
    <property type="entry name" value="FNR_nucleotide-bd"/>
</dbReference>
<dbReference type="InterPro" id="IPR050415">
    <property type="entry name" value="MRET"/>
</dbReference>
<dbReference type="KEGG" id="hma:rrnAC0717"/>
<dbReference type="Gene3D" id="3.40.50.80">
    <property type="entry name" value="Nucleotide-binding domain of ferredoxin-NADP reductase (FNR) module"/>
    <property type="match status" value="1"/>
</dbReference>
<dbReference type="PANTHER" id="PTHR47354">
    <property type="entry name" value="NADH OXIDOREDUCTASE HCR"/>
    <property type="match status" value="1"/>
</dbReference>
<dbReference type="InterPro" id="IPR017938">
    <property type="entry name" value="Riboflavin_synthase-like_b-brl"/>
</dbReference>
<dbReference type="PaxDb" id="272569-rrnAC0717"/>
<name>Q5V442_HALMA</name>
<dbReference type="GO" id="GO:0008860">
    <property type="term" value="F:ferredoxin-NAD+ reductase activity"/>
    <property type="evidence" value="ECO:0007669"/>
    <property type="project" value="UniProtKB-EC"/>
</dbReference>
<proteinExistence type="predicted"/>
<dbReference type="EC" id="1.18.1.3" evidence="2"/>
<feature type="domain" description="FAD-binding FR-type" evidence="1">
    <location>
        <begin position="22"/>
        <end position="121"/>
    </location>
</feature>
<dbReference type="SUPFAM" id="SSF52343">
    <property type="entry name" value="Ferredoxin reductase-like, C-terminal NADP-linked domain"/>
    <property type="match status" value="1"/>
</dbReference>
<dbReference type="InterPro" id="IPR017927">
    <property type="entry name" value="FAD-bd_FR_type"/>
</dbReference>
<keyword evidence="3" id="KW-1185">Reference proteome</keyword>
<reference evidence="2 3" key="1">
    <citation type="journal article" date="2004" name="Genome Res.">
        <title>Genome sequence of Haloarcula marismortui: a halophilic archaeon from the Dead Sea.</title>
        <authorList>
            <person name="Baliga N.S."/>
            <person name="Bonneau R."/>
            <person name="Facciotti M.T."/>
            <person name="Pan M."/>
            <person name="Glusman G."/>
            <person name="Deutsch E.W."/>
            <person name="Shannon P."/>
            <person name="Chiu Y."/>
            <person name="Weng R.S."/>
            <person name="Gan R.R."/>
            <person name="Hung P."/>
            <person name="Date S.V."/>
            <person name="Marcotte E."/>
            <person name="Hood L."/>
            <person name="Ng W.V."/>
        </authorList>
    </citation>
    <scope>NUCLEOTIDE SEQUENCE [LARGE SCALE GENOMIC DNA]</scope>
    <source>
        <strain evidence="3">ATCC 43049 / DSM 3752 / JCM 8966 / VKM B-1809</strain>
    </source>
</reference>
<organism evidence="2 3">
    <name type="scientific">Haloarcula marismortui (strain ATCC 43049 / DSM 3752 / JCM 8966 / VKM B-1809)</name>
    <name type="common">Halobacterium marismortui</name>
    <dbReference type="NCBI Taxonomy" id="272569"/>
    <lineage>
        <taxon>Archaea</taxon>
        <taxon>Methanobacteriati</taxon>
        <taxon>Methanobacteriota</taxon>
        <taxon>Stenosarchaea group</taxon>
        <taxon>Halobacteria</taxon>
        <taxon>Halobacteriales</taxon>
        <taxon>Haloarculaceae</taxon>
        <taxon>Haloarcula</taxon>
    </lineage>
</organism>
<protein>
    <submittedName>
        <fullName evidence="2">FAD/NAD binding oxidoreductase</fullName>
        <ecNumber evidence="2">1.18.1.3</ecNumber>
    </submittedName>
</protein>
<evidence type="ECO:0000259" key="1">
    <source>
        <dbReference type="PROSITE" id="PS51384"/>
    </source>
</evidence>
<keyword evidence="2" id="KW-0560">Oxidoreductase</keyword>
<dbReference type="eggNOG" id="arCOG02200">
    <property type="taxonomic scope" value="Archaea"/>
</dbReference>
<dbReference type="HOGENOM" id="CLU_1297469_0_0_2"/>
<sequence>MPVGVKLRDRNPLAQSRQLSGMDEQVLDVVAVRDVGPDTVAIDFETPEAFDAQPGQFVKLTLGVDGEDISRFYTISSPTVDEAFEITVGIDPDGELAPQLGALEAGDGVRIAGPFGSDYYEGESRAVVLAGGPGVGPAVGIAERALDDGNEAAVVYQDDAPVHEDRLDALAEAGALVSVIDSEESLAEPVADAIEDGGQVFIYGFADFLDAATEALEAAGVSTDDAKVENFG</sequence>
<dbReference type="PROSITE" id="PS51384">
    <property type="entry name" value="FAD_FR"/>
    <property type="match status" value="1"/>
</dbReference>